<dbReference type="InterPro" id="IPR015865">
    <property type="entry name" value="Riboflavin_kinase_bac/euk"/>
</dbReference>
<dbReference type="InterPro" id="IPR002606">
    <property type="entry name" value="Riboflavin_kinase_bac"/>
</dbReference>
<evidence type="ECO:0000256" key="4">
    <source>
        <dbReference type="ARBA" id="ARBA00022630"/>
    </source>
</evidence>
<comment type="catalytic activity">
    <reaction evidence="14 15">
        <text>FMN + ATP + H(+) = FAD + diphosphate</text>
        <dbReference type="Rhea" id="RHEA:17237"/>
        <dbReference type="ChEBI" id="CHEBI:15378"/>
        <dbReference type="ChEBI" id="CHEBI:30616"/>
        <dbReference type="ChEBI" id="CHEBI:33019"/>
        <dbReference type="ChEBI" id="CHEBI:57692"/>
        <dbReference type="ChEBI" id="CHEBI:58210"/>
        <dbReference type="EC" id="2.7.7.2"/>
    </reaction>
</comment>
<comment type="pathway">
    <text evidence="3 15">Cofactor biosynthesis; FMN biosynthesis; FMN from riboflavin (ATP route): step 1/1.</text>
</comment>
<protein>
    <recommendedName>
        <fullName evidence="15">Riboflavin biosynthesis protein</fullName>
    </recommendedName>
    <domain>
        <recommendedName>
            <fullName evidence="15">Riboflavin kinase</fullName>
            <ecNumber evidence="15">2.7.1.26</ecNumber>
        </recommendedName>
        <alternativeName>
            <fullName evidence="15">Flavokinase</fullName>
        </alternativeName>
    </domain>
    <domain>
        <recommendedName>
            <fullName evidence="15">FMN adenylyltransferase</fullName>
            <ecNumber evidence="15">2.7.7.2</ecNumber>
        </recommendedName>
        <alternativeName>
            <fullName evidence="15">FAD pyrophosphorylase</fullName>
        </alternativeName>
        <alternativeName>
            <fullName evidence="15">FAD synthase</fullName>
        </alternativeName>
    </domain>
</protein>
<dbReference type="Gene3D" id="2.40.30.30">
    <property type="entry name" value="Riboflavin kinase-like"/>
    <property type="match status" value="1"/>
</dbReference>
<dbReference type="GO" id="GO:0005524">
    <property type="term" value="F:ATP binding"/>
    <property type="evidence" value="ECO:0007669"/>
    <property type="project" value="UniProtKB-UniRule"/>
</dbReference>
<dbReference type="NCBIfam" id="NF004160">
    <property type="entry name" value="PRK05627.1-3"/>
    <property type="match status" value="1"/>
</dbReference>
<evidence type="ECO:0000256" key="11">
    <source>
        <dbReference type="ARBA" id="ARBA00022840"/>
    </source>
</evidence>
<dbReference type="GO" id="GO:0009231">
    <property type="term" value="P:riboflavin biosynthetic process"/>
    <property type="evidence" value="ECO:0007669"/>
    <property type="project" value="InterPro"/>
</dbReference>
<keyword evidence="9 15" id="KW-0418">Kinase</keyword>
<evidence type="ECO:0000256" key="1">
    <source>
        <dbReference type="ARBA" id="ARBA00002121"/>
    </source>
</evidence>
<evidence type="ECO:0000256" key="14">
    <source>
        <dbReference type="ARBA" id="ARBA00049494"/>
    </source>
</evidence>
<organism evidence="17 18">
    <name type="scientific">Gimesia panareensis</name>
    <dbReference type="NCBI Taxonomy" id="2527978"/>
    <lineage>
        <taxon>Bacteria</taxon>
        <taxon>Pseudomonadati</taxon>
        <taxon>Planctomycetota</taxon>
        <taxon>Planctomycetia</taxon>
        <taxon>Planctomycetales</taxon>
        <taxon>Planctomycetaceae</taxon>
        <taxon>Gimesia</taxon>
    </lineage>
</organism>
<name>A0A517Q695_9PLAN</name>
<evidence type="ECO:0000256" key="3">
    <source>
        <dbReference type="ARBA" id="ARBA00005201"/>
    </source>
</evidence>
<dbReference type="GO" id="GO:0008531">
    <property type="term" value="F:riboflavin kinase activity"/>
    <property type="evidence" value="ECO:0007669"/>
    <property type="project" value="UniProtKB-UniRule"/>
</dbReference>
<dbReference type="CDD" id="cd02064">
    <property type="entry name" value="FAD_synthetase_N"/>
    <property type="match status" value="1"/>
</dbReference>
<dbReference type="FunFam" id="3.40.50.620:FF:000021">
    <property type="entry name" value="Riboflavin biosynthesis protein"/>
    <property type="match status" value="1"/>
</dbReference>
<comment type="pathway">
    <text evidence="2 15">Cofactor biosynthesis; FAD biosynthesis; FAD from FMN: step 1/1.</text>
</comment>
<dbReference type="SUPFAM" id="SSF52374">
    <property type="entry name" value="Nucleotidylyl transferase"/>
    <property type="match status" value="1"/>
</dbReference>
<evidence type="ECO:0000256" key="13">
    <source>
        <dbReference type="ARBA" id="ARBA00047880"/>
    </source>
</evidence>
<evidence type="ECO:0000256" key="8">
    <source>
        <dbReference type="ARBA" id="ARBA00022741"/>
    </source>
</evidence>
<evidence type="ECO:0000256" key="9">
    <source>
        <dbReference type="ARBA" id="ARBA00022777"/>
    </source>
</evidence>
<dbReference type="AlphaFoldDB" id="A0A517Q695"/>
<evidence type="ECO:0000256" key="12">
    <source>
        <dbReference type="ARBA" id="ARBA00023268"/>
    </source>
</evidence>
<evidence type="ECO:0000256" key="5">
    <source>
        <dbReference type="ARBA" id="ARBA00022643"/>
    </source>
</evidence>
<proteinExistence type="inferred from homology"/>
<evidence type="ECO:0000313" key="18">
    <source>
        <dbReference type="Proteomes" id="UP000315647"/>
    </source>
</evidence>
<dbReference type="InterPro" id="IPR015864">
    <property type="entry name" value="FAD_synthase"/>
</dbReference>
<keyword evidence="7 15" id="KW-0548">Nucleotidyltransferase</keyword>
<comment type="similarity">
    <text evidence="15">Belongs to the ribF family.</text>
</comment>
<keyword evidence="5 15" id="KW-0288">FMN</keyword>
<dbReference type="NCBIfam" id="TIGR00083">
    <property type="entry name" value="ribF"/>
    <property type="match status" value="1"/>
</dbReference>
<evidence type="ECO:0000259" key="16">
    <source>
        <dbReference type="SMART" id="SM00904"/>
    </source>
</evidence>
<keyword evidence="18" id="KW-1185">Reference proteome</keyword>
<reference evidence="17 18" key="1">
    <citation type="submission" date="2019-03" db="EMBL/GenBank/DDBJ databases">
        <title>Deep-cultivation of Planctomycetes and their phenomic and genomic characterization uncovers novel biology.</title>
        <authorList>
            <person name="Wiegand S."/>
            <person name="Jogler M."/>
            <person name="Boedeker C."/>
            <person name="Pinto D."/>
            <person name="Vollmers J."/>
            <person name="Rivas-Marin E."/>
            <person name="Kohn T."/>
            <person name="Peeters S.H."/>
            <person name="Heuer A."/>
            <person name="Rast P."/>
            <person name="Oberbeckmann S."/>
            <person name="Bunk B."/>
            <person name="Jeske O."/>
            <person name="Meyerdierks A."/>
            <person name="Storesund J.E."/>
            <person name="Kallscheuer N."/>
            <person name="Luecker S."/>
            <person name="Lage O.M."/>
            <person name="Pohl T."/>
            <person name="Merkel B.J."/>
            <person name="Hornburger P."/>
            <person name="Mueller R.-W."/>
            <person name="Bruemmer F."/>
            <person name="Labrenz M."/>
            <person name="Spormann A.M."/>
            <person name="Op den Camp H."/>
            <person name="Overmann J."/>
            <person name="Amann R."/>
            <person name="Jetten M.S.M."/>
            <person name="Mascher T."/>
            <person name="Medema M.H."/>
            <person name="Devos D.P."/>
            <person name="Kaster A.-K."/>
            <person name="Ovreas L."/>
            <person name="Rohde M."/>
            <person name="Galperin M.Y."/>
            <person name="Jogler C."/>
        </authorList>
    </citation>
    <scope>NUCLEOTIDE SEQUENCE [LARGE SCALE GENOMIC DNA]</scope>
    <source>
        <strain evidence="17 18">Enr10</strain>
    </source>
</reference>
<comment type="function">
    <text evidence="1">Catalyzes the phosphorylation of riboflavin to FMN followed by the adenylation of FMN to FAD.</text>
</comment>
<keyword evidence="4 15" id="KW-0285">Flavoprotein</keyword>
<dbReference type="SMART" id="SM00904">
    <property type="entry name" value="Flavokinase"/>
    <property type="match status" value="1"/>
</dbReference>
<dbReference type="PANTHER" id="PTHR22749:SF6">
    <property type="entry name" value="RIBOFLAVIN KINASE"/>
    <property type="match status" value="1"/>
</dbReference>
<dbReference type="Gene3D" id="3.40.50.620">
    <property type="entry name" value="HUPs"/>
    <property type="match status" value="1"/>
</dbReference>
<dbReference type="InterPro" id="IPR014729">
    <property type="entry name" value="Rossmann-like_a/b/a_fold"/>
</dbReference>
<dbReference type="InterPro" id="IPR023465">
    <property type="entry name" value="Riboflavin_kinase_dom_sf"/>
</dbReference>
<dbReference type="PIRSF" id="PIRSF004491">
    <property type="entry name" value="FAD_Synth"/>
    <property type="match status" value="1"/>
</dbReference>
<keyword evidence="10 15" id="KW-0274">FAD</keyword>
<evidence type="ECO:0000256" key="2">
    <source>
        <dbReference type="ARBA" id="ARBA00004726"/>
    </source>
</evidence>
<keyword evidence="11 15" id="KW-0067">ATP-binding</keyword>
<evidence type="ECO:0000256" key="15">
    <source>
        <dbReference type="PIRNR" id="PIRNR004491"/>
    </source>
</evidence>
<dbReference type="EMBL" id="CP037421">
    <property type="protein sequence ID" value="QDT27161.1"/>
    <property type="molecule type" value="Genomic_DNA"/>
</dbReference>
<dbReference type="GO" id="GO:0003919">
    <property type="term" value="F:FMN adenylyltransferase activity"/>
    <property type="evidence" value="ECO:0007669"/>
    <property type="project" value="UniProtKB-UniRule"/>
</dbReference>
<keyword evidence="8 15" id="KW-0547">Nucleotide-binding</keyword>
<dbReference type="UniPathway" id="UPA00277">
    <property type="reaction ID" value="UER00407"/>
</dbReference>
<keyword evidence="6 15" id="KW-0808">Transferase</keyword>
<dbReference type="EC" id="2.7.1.26" evidence="15"/>
<dbReference type="NCBIfam" id="NF004162">
    <property type="entry name" value="PRK05627.1-5"/>
    <property type="match status" value="1"/>
</dbReference>
<dbReference type="Proteomes" id="UP000315647">
    <property type="component" value="Chromosome"/>
</dbReference>
<dbReference type="Pfam" id="PF01687">
    <property type="entry name" value="Flavokinase"/>
    <property type="match status" value="1"/>
</dbReference>
<dbReference type="PANTHER" id="PTHR22749">
    <property type="entry name" value="RIBOFLAVIN KINASE/FMN ADENYLYLTRANSFERASE"/>
    <property type="match status" value="1"/>
</dbReference>
<evidence type="ECO:0000256" key="6">
    <source>
        <dbReference type="ARBA" id="ARBA00022679"/>
    </source>
</evidence>
<dbReference type="InterPro" id="IPR023468">
    <property type="entry name" value="Riboflavin_kinase"/>
</dbReference>
<evidence type="ECO:0000313" key="17">
    <source>
        <dbReference type="EMBL" id="QDT27161.1"/>
    </source>
</evidence>
<feature type="domain" description="Riboflavin kinase" evidence="16">
    <location>
        <begin position="223"/>
        <end position="346"/>
    </location>
</feature>
<dbReference type="GO" id="GO:0009398">
    <property type="term" value="P:FMN biosynthetic process"/>
    <property type="evidence" value="ECO:0007669"/>
    <property type="project" value="UniProtKB-UniRule"/>
</dbReference>
<comment type="catalytic activity">
    <reaction evidence="13 15">
        <text>riboflavin + ATP = FMN + ADP + H(+)</text>
        <dbReference type="Rhea" id="RHEA:14357"/>
        <dbReference type="ChEBI" id="CHEBI:15378"/>
        <dbReference type="ChEBI" id="CHEBI:30616"/>
        <dbReference type="ChEBI" id="CHEBI:57986"/>
        <dbReference type="ChEBI" id="CHEBI:58210"/>
        <dbReference type="ChEBI" id="CHEBI:456216"/>
        <dbReference type="EC" id="2.7.1.26"/>
    </reaction>
</comment>
<dbReference type="EC" id="2.7.7.2" evidence="15"/>
<dbReference type="Pfam" id="PF06574">
    <property type="entry name" value="FAD_syn"/>
    <property type="match status" value="1"/>
</dbReference>
<dbReference type="GO" id="GO:0006747">
    <property type="term" value="P:FAD biosynthetic process"/>
    <property type="evidence" value="ECO:0007669"/>
    <property type="project" value="UniProtKB-UniRule"/>
</dbReference>
<evidence type="ECO:0000256" key="10">
    <source>
        <dbReference type="ARBA" id="ARBA00022827"/>
    </source>
</evidence>
<sequence>MGSDGTYRSTFSEFVPIQGVLQTICPDRSEFLNKDKILLGSVVLIRGTEGFDACRGGMISIGNFDGVHRGHQKMIQTLVQHARDRQLPAMVFTFDPHPIHLLRPEYAPPELMGIEDRAAILEQLGVDCVIAWPTSHDLLELSPQEFFQQILCDQLNAQGLVEGPNFYFGKDRAGDVNLLQTLCEQAGMFFKVVEPSMCEARMISSSEIRKAIQAGEVDQAAEMLGRLYQIRGTVSHGEARGRGLGFPTANLKGVQTLLPGEGVYSGFAVVGGKRYPAAINLGGNPTFQNSEAKVEVHLIGFSGEIYDQDLQVEFLQKLRDIQTFADVETLKSQLAIDIESAKKQATQWKGLE</sequence>
<keyword evidence="12" id="KW-0511">Multifunctional enzyme</keyword>
<accession>A0A517Q695</accession>
<evidence type="ECO:0000256" key="7">
    <source>
        <dbReference type="ARBA" id="ARBA00022695"/>
    </source>
</evidence>
<dbReference type="SUPFAM" id="SSF82114">
    <property type="entry name" value="Riboflavin kinase-like"/>
    <property type="match status" value="1"/>
</dbReference>
<gene>
    <name evidence="17" type="primary">ribF</name>
    <name evidence="17" type="ORF">Enr10x_24750</name>
</gene>
<dbReference type="UniPathway" id="UPA00276">
    <property type="reaction ID" value="UER00406"/>
</dbReference>